<evidence type="ECO:0000313" key="7">
    <source>
        <dbReference type="Proteomes" id="UP001165080"/>
    </source>
</evidence>
<protein>
    <recommendedName>
        <fullName evidence="8">S-adenosyl-L-methionine-dependent methyltransferase</fullName>
    </recommendedName>
</protein>
<dbReference type="PANTHER" id="PTHR32183">
    <property type="match status" value="1"/>
</dbReference>
<dbReference type="GO" id="GO:0008757">
    <property type="term" value="F:S-adenosylmethionine-dependent methyltransferase activity"/>
    <property type="evidence" value="ECO:0007669"/>
    <property type="project" value="InterPro"/>
</dbReference>
<dbReference type="SUPFAM" id="SSF53335">
    <property type="entry name" value="S-adenosyl-L-methionine-dependent methyltransferases"/>
    <property type="match status" value="1"/>
</dbReference>
<dbReference type="GO" id="GO:0032259">
    <property type="term" value="P:methylation"/>
    <property type="evidence" value="ECO:0007669"/>
    <property type="project" value="UniProtKB-KW"/>
</dbReference>
<sequence>MTPTYHRQISRDLNKLSTHIAYYKTVTAPRSNGRNHPSTGLALQYIPANCQYKPANCIYNHNKYLPSLVMLLARRLVERATQTSRPPSRALACELRNQTVLVSPHIMVSQADSVSAPSAAAGGSGTPPEPEVYSDRWEQIWGSGLDRGQQWDACRASPALVDLLQSGRVDVKGARVLVPGCGRGYDLPVFRSAGAAEVVGLELAPSAVKEAREYLGEVTHPSSHPGGEAGQQGQQEAAQGADPAMRVEAGDLFEWTDGGFDMGYDYTFGCAMHPSARAQWAQSWGRQLRPGGLLVALVFPVNPEADPAVGPPFPVSPDLYTQLLGPQGFEVTYQQPVPGELSHPTRAGREVVMLLRKKEEE</sequence>
<feature type="region of interest" description="Disordered" evidence="5">
    <location>
        <begin position="218"/>
        <end position="243"/>
    </location>
</feature>
<reference evidence="6 7" key="1">
    <citation type="journal article" date="2023" name="Commun. Biol.">
        <title>Reorganization of the ancestral sex-determining regions during the evolution of trioecy in Pleodorina starrii.</title>
        <authorList>
            <person name="Takahashi K."/>
            <person name="Suzuki S."/>
            <person name="Kawai-Toyooka H."/>
            <person name="Yamamoto K."/>
            <person name="Hamaji T."/>
            <person name="Ootsuki R."/>
            <person name="Yamaguchi H."/>
            <person name="Kawachi M."/>
            <person name="Higashiyama T."/>
            <person name="Nozaki H."/>
        </authorList>
    </citation>
    <scope>NUCLEOTIDE SEQUENCE [LARGE SCALE GENOMIC DNA]</scope>
    <source>
        <strain evidence="6 7">NIES-4479</strain>
    </source>
</reference>
<keyword evidence="7" id="KW-1185">Reference proteome</keyword>
<dbReference type="Gene3D" id="3.40.50.150">
    <property type="entry name" value="Vaccinia Virus protein VP39"/>
    <property type="match status" value="1"/>
</dbReference>
<keyword evidence="2" id="KW-0489">Methyltransferase</keyword>
<evidence type="ECO:0000256" key="1">
    <source>
        <dbReference type="ARBA" id="ARBA00022553"/>
    </source>
</evidence>
<evidence type="ECO:0000256" key="5">
    <source>
        <dbReference type="SAM" id="MobiDB-lite"/>
    </source>
</evidence>
<dbReference type="EMBL" id="BRXU01000006">
    <property type="protein sequence ID" value="GLC52545.1"/>
    <property type="molecule type" value="Genomic_DNA"/>
</dbReference>
<keyword evidence="4" id="KW-0949">S-adenosyl-L-methionine</keyword>
<evidence type="ECO:0000256" key="3">
    <source>
        <dbReference type="ARBA" id="ARBA00022679"/>
    </source>
</evidence>
<keyword evidence="1" id="KW-0597">Phosphoprotein</keyword>
<evidence type="ECO:0000313" key="6">
    <source>
        <dbReference type="EMBL" id="GLC52545.1"/>
    </source>
</evidence>
<proteinExistence type="predicted"/>
<evidence type="ECO:0000256" key="2">
    <source>
        <dbReference type="ARBA" id="ARBA00022603"/>
    </source>
</evidence>
<accession>A0A9W6F1P8</accession>
<feature type="compositionally biased region" description="Low complexity" evidence="5">
    <location>
        <begin position="231"/>
        <end position="241"/>
    </location>
</feature>
<dbReference type="Pfam" id="PF05724">
    <property type="entry name" value="TPMT"/>
    <property type="match status" value="1"/>
</dbReference>
<dbReference type="OrthoDB" id="276151at2759"/>
<dbReference type="InterPro" id="IPR008854">
    <property type="entry name" value="TPMT"/>
</dbReference>
<dbReference type="InterPro" id="IPR029063">
    <property type="entry name" value="SAM-dependent_MTases_sf"/>
</dbReference>
<dbReference type="Proteomes" id="UP001165080">
    <property type="component" value="Unassembled WGS sequence"/>
</dbReference>
<dbReference type="PANTHER" id="PTHR32183:SF11">
    <property type="entry name" value="THIOL METHYLTRANSFERASE 2-RELATED"/>
    <property type="match status" value="1"/>
</dbReference>
<evidence type="ECO:0000256" key="4">
    <source>
        <dbReference type="ARBA" id="ARBA00022691"/>
    </source>
</evidence>
<name>A0A9W6F1P8_9CHLO</name>
<evidence type="ECO:0008006" key="8">
    <source>
        <dbReference type="Google" id="ProtNLM"/>
    </source>
</evidence>
<gene>
    <name evidence="6" type="primary">PLEST003374</name>
    <name evidence="6" type="ORF">PLESTB_000641400</name>
</gene>
<dbReference type="CDD" id="cd02440">
    <property type="entry name" value="AdoMet_MTases"/>
    <property type="match status" value="1"/>
</dbReference>
<dbReference type="PROSITE" id="PS51585">
    <property type="entry name" value="SAM_MT_TPMT"/>
    <property type="match status" value="1"/>
</dbReference>
<comment type="caution">
    <text evidence="6">The sequence shown here is derived from an EMBL/GenBank/DDBJ whole genome shotgun (WGS) entry which is preliminary data.</text>
</comment>
<organism evidence="6 7">
    <name type="scientific">Pleodorina starrii</name>
    <dbReference type="NCBI Taxonomy" id="330485"/>
    <lineage>
        <taxon>Eukaryota</taxon>
        <taxon>Viridiplantae</taxon>
        <taxon>Chlorophyta</taxon>
        <taxon>core chlorophytes</taxon>
        <taxon>Chlorophyceae</taxon>
        <taxon>CS clade</taxon>
        <taxon>Chlamydomonadales</taxon>
        <taxon>Volvocaceae</taxon>
        <taxon>Pleodorina</taxon>
    </lineage>
</organism>
<dbReference type="AlphaFoldDB" id="A0A9W6F1P8"/>
<keyword evidence="3" id="KW-0808">Transferase</keyword>